<dbReference type="AlphaFoldDB" id="A0A9D2PMJ8"/>
<accession>A0A9D2PMJ8</accession>
<comment type="caution">
    <text evidence="2">The sequence shown here is derived from an EMBL/GenBank/DDBJ whole genome shotgun (WGS) entry which is preliminary data.</text>
</comment>
<feature type="coiled-coil region" evidence="1">
    <location>
        <begin position="5"/>
        <end position="69"/>
    </location>
</feature>
<sequence>MDGIAEKLAEIEKTARAIVENAEDQKHLQEKEMQEKRDLFDLELEKETKHQINTIRSKLEENMDKLMEQQGEQNSSEIRFLKQDFEKNHTAYAKEIFDRIIEV</sequence>
<protein>
    <recommendedName>
        <fullName evidence="4">ATPase</fullName>
    </recommendedName>
</protein>
<name>A0A9D2PMJ8_9FIRM</name>
<dbReference type="EMBL" id="DWWD01000049">
    <property type="protein sequence ID" value="HJC51678.1"/>
    <property type="molecule type" value="Genomic_DNA"/>
</dbReference>
<dbReference type="Proteomes" id="UP000823904">
    <property type="component" value="Unassembled WGS sequence"/>
</dbReference>
<evidence type="ECO:0000313" key="2">
    <source>
        <dbReference type="EMBL" id="HJC51678.1"/>
    </source>
</evidence>
<organism evidence="2 3">
    <name type="scientific">Candidatus Anaerostipes avistercoris</name>
    <dbReference type="NCBI Taxonomy" id="2838462"/>
    <lineage>
        <taxon>Bacteria</taxon>
        <taxon>Bacillati</taxon>
        <taxon>Bacillota</taxon>
        <taxon>Clostridia</taxon>
        <taxon>Lachnospirales</taxon>
        <taxon>Lachnospiraceae</taxon>
        <taxon>Anaerostipes</taxon>
    </lineage>
</organism>
<evidence type="ECO:0000256" key="1">
    <source>
        <dbReference type="SAM" id="Coils"/>
    </source>
</evidence>
<gene>
    <name evidence="2" type="ORF">H9754_14080</name>
</gene>
<reference evidence="2" key="1">
    <citation type="journal article" date="2021" name="PeerJ">
        <title>Extensive microbial diversity within the chicken gut microbiome revealed by metagenomics and culture.</title>
        <authorList>
            <person name="Gilroy R."/>
            <person name="Ravi A."/>
            <person name="Getino M."/>
            <person name="Pursley I."/>
            <person name="Horton D.L."/>
            <person name="Alikhan N.F."/>
            <person name="Baker D."/>
            <person name="Gharbi K."/>
            <person name="Hall N."/>
            <person name="Watson M."/>
            <person name="Adriaenssens E.M."/>
            <person name="Foster-Nyarko E."/>
            <person name="Jarju S."/>
            <person name="Secka A."/>
            <person name="Antonio M."/>
            <person name="Oren A."/>
            <person name="Chaudhuri R.R."/>
            <person name="La Ragione R."/>
            <person name="Hildebrand F."/>
            <person name="Pallen M.J."/>
        </authorList>
    </citation>
    <scope>NUCLEOTIDE SEQUENCE</scope>
    <source>
        <strain evidence="2">ChiSjej3B21-8574</strain>
    </source>
</reference>
<evidence type="ECO:0000313" key="3">
    <source>
        <dbReference type="Proteomes" id="UP000823904"/>
    </source>
</evidence>
<reference evidence="2" key="2">
    <citation type="submission" date="2021-04" db="EMBL/GenBank/DDBJ databases">
        <authorList>
            <person name="Gilroy R."/>
        </authorList>
    </citation>
    <scope>NUCLEOTIDE SEQUENCE</scope>
    <source>
        <strain evidence="2">ChiSjej3B21-8574</strain>
    </source>
</reference>
<keyword evidence="1" id="KW-0175">Coiled coil</keyword>
<proteinExistence type="predicted"/>
<evidence type="ECO:0008006" key="4">
    <source>
        <dbReference type="Google" id="ProtNLM"/>
    </source>
</evidence>